<dbReference type="InterPro" id="IPR036390">
    <property type="entry name" value="WH_DNA-bd_sf"/>
</dbReference>
<evidence type="ECO:0000313" key="1">
    <source>
        <dbReference type="EMBL" id="MBD7982252.1"/>
    </source>
</evidence>
<proteinExistence type="predicted"/>
<dbReference type="RefSeq" id="WP_191805468.1">
    <property type="nucleotide sequence ID" value="NZ_JACSQF010000019.1"/>
</dbReference>
<dbReference type="SUPFAM" id="SSF46785">
    <property type="entry name" value="Winged helix' DNA-binding domain"/>
    <property type="match status" value="1"/>
</dbReference>
<accession>A0ABR8U2I8</accession>
<protein>
    <recommendedName>
        <fullName evidence="3">HTH iclR-type domain-containing protein</fullName>
    </recommendedName>
</protein>
<keyword evidence="2" id="KW-1185">Reference proteome</keyword>
<gene>
    <name evidence="1" type="ORF">H9641_16220</name>
</gene>
<name>A0ABR8U2I8_9CELL</name>
<organism evidence="1 2">
    <name type="scientific">Oerskovia merdavium</name>
    <dbReference type="NCBI Taxonomy" id="2762227"/>
    <lineage>
        <taxon>Bacteria</taxon>
        <taxon>Bacillati</taxon>
        <taxon>Actinomycetota</taxon>
        <taxon>Actinomycetes</taxon>
        <taxon>Micrococcales</taxon>
        <taxon>Cellulomonadaceae</taxon>
        <taxon>Oerskovia</taxon>
    </lineage>
</organism>
<dbReference type="Proteomes" id="UP000655570">
    <property type="component" value="Unassembled WGS sequence"/>
</dbReference>
<sequence>MDSEPRSTGQVLAAVARVIEERLPEGWGAQIEGPTRSEGGNYLAILASPDGQRADLDVEVRSVVERRDVARLSERTRESARQGVVFARYLSVPVQEALAAAGISYADATGNVRVENSRPGLFLRDVGATKDPWRSPGRPRGTLRGAPAARVVRALVDYAGPLTARRIREISGGSVGTIYRVVDYLDGEGLIERDGTSFVVTRWPELLRLWSRDYDVVSTNRVTRWVEPRGMNAILSKAQQTLSASYVLTGSIASETWIEPYAPVRAATVFTRDASGLAKEWGLLPAEGSANVLLVEPGYDVVMERAIQRADGAVVAAPAQVVVDQLTGPGRAPSEGEALMAWMEKNEPQWRR</sequence>
<evidence type="ECO:0008006" key="3">
    <source>
        <dbReference type="Google" id="ProtNLM"/>
    </source>
</evidence>
<evidence type="ECO:0000313" key="2">
    <source>
        <dbReference type="Proteomes" id="UP000655570"/>
    </source>
</evidence>
<comment type="caution">
    <text evidence="1">The sequence shown here is derived from an EMBL/GenBank/DDBJ whole genome shotgun (WGS) entry which is preliminary data.</text>
</comment>
<dbReference type="EMBL" id="JACSQF010000019">
    <property type="protein sequence ID" value="MBD7982252.1"/>
    <property type="molecule type" value="Genomic_DNA"/>
</dbReference>
<reference evidence="1 2" key="1">
    <citation type="submission" date="2020-08" db="EMBL/GenBank/DDBJ databases">
        <title>A Genomic Blueprint of the Chicken Gut Microbiome.</title>
        <authorList>
            <person name="Gilroy R."/>
            <person name="Ravi A."/>
            <person name="Getino M."/>
            <person name="Pursley I."/>
            <person name="Horton D.L."/>
            <person name="Alikhan N.-F."/>
            <person name="Baker D."/>
            <person name="Gharbi K."/>
            <person name="Hall N."/>
            <person name="Watson M."/>
            <person name="Adriaenssens E.M."/>
            <person name="Foster-Nyarko E."/>
            <person name="Jarju S."/>
            <person name="Secka A."/>
            <person name="Antonio M."/>
            <person name="Oren A."/>
            <person name="Chaudhuri R."/>
            <person name="La Ragione R.M."/>
            <person name="Hildebrand F."/>
            <person name="Pallen M.J."/>
        </authorList>
    </citation>
    <scope>NUCLEOTIDE SEQUENCE [LARGE SCALE GENOMIC DNA]</scope>
    <source>
        <strain evidence="1 2">Sa2CUA9</strain>
    </source>
</reference>